<keyword evidence="1" id="KW-0812">Transmembrane</keyword>
<feature type="transmembrane region" description="Helical" evidence="1">
    <location>
        <begin position="30"/>
        <end position="49"/>
    </location>
</feature>
<keyword evidence="1" id="KW-0472">Membrane</keyword>
<dbReference type="Proteomes" id="UP001162483">
    <property type="component" value="Unassembled WGS sequence"/>
</dbReference>
<dbReference type="EMBL" id="CATNWA010016426">
    <property type="protein sequence ID" value="CAI9592535.1"/>
    <property type="molecule type" value="Genomic_DNA"/>
</dbReference>
<sequence length="51" mass="5659">MTLICSLFDCKLPGSGTPNPFVLNSLSKLLALYKSCIIIIIPALQYDLVMW</sequence>
<keyword evidence="3" id="KW-1185">Reference proteome</keyword>
<evidence type="ECO:0000313" key="2">
    <source>
        <dbReference type="EMBL" id="CAI9592535.1"/>
    </source>
</evidence>
<keyword evidence="1" id="KW-1133">Transmembrane helix</keyword>
<comment type="caution">
    <text evidence="2">The sequence shown here is derived from an EMBL/GenBank/DDBJ whole genome shotgun (WGS) entry which is preliminary data.</text>
</comment>
<gene>
    <name evidence="2" type="ORF">SPARVUS_LOCUS11384904</name>
</gene>
<proteinExistence type="predicted"/>
<evidence type="ECO:0000313" key="3">
    <source>
        <dbReference type="Proteomes" id="UP001162483"/>
    </source>
</evidence>
<organism evidence="2 3">
    <name type="scientific">Staurois parvus</name>
    <dbReference type="NCBI Taxonomy" id="386267"/>
    <lineage>
        <taxon>Eukaryota</taxon>
        <taxon>Metazoa</taxon>
        <taxon>Chordata</taxon>
        <taxon>Craniata</taxon>
        <taxon>Vertebrata</taxon>
        <taxon>Euteleostomi</taxon>
        <taxon>Amphibia</taxon>
        <taxon>Batrachia</taxon>
        <taxon>Anura</taxon>
        <taxon>Neobatrachia</taxon>
        <taxon>Ranoidea</taxon>
        <taxon>Ranidae</taxon>
        <taxon>Staurois</taxon>
    </lineage>
</organism>
<reference evidence="2" key="1">
    <citation type="submission" date="2023-05" db="EMBL/GenBank/DDBJ databases">
        <authorList>
            <person name="Stuckert A."/>
        </authorList>
    </citation>
    <scope>NUCLEOTIDE SEQUENCE</scope>
</reference>
<protein>
    <submittedName>
        <fullName evidence="2">Uncharacterized protein</fullName>
    </submittedName>
</protein>
<evidence type="ECO:0000256" key="1">
    <source>
        <dbReference type="SAM" id="Phobius"/>
    </source>
</evidence>
<accession>A0ABN9F663</accession>
<name>A0ABN9F663_9NEOB</name>